<dbReference type="Pfam" id="PF12704">
    <property type="entry name" value="MacB_PCD"/>
    <property type="match status" value="1"/>
</dbReference>
<dbReference type="EMBL" id="JADIMD010000045">
    <property type="protein sequence ID" value="MBO8474319.1"/>
    <property type="molecule type" value="Genomic_DNA"/>
</dbReference>
<dbReference type="PANTHER" id="PTHR30572">
    <property type="entry name" value="MEMBRANE COMPONENT OF TRANSPORTER-RELATED"/>
    <property type="match status" value="1"/>
</dbReference>
<feature type="transmembrane region" description="Helical" evidence="7">
    <location>
        <begin position="367"/>
        <end position="389"/>
    </location>
</feature>
<keyword evidence="3 7" id="KW-0812">Transmembrane</keyword>
<dbReference type="PANTHER" id="PTHR30572:SF4">
    <property type="entry name" value="ABC TRANSPORTER PERMEASE YTRF"/>
    <property type="match status" value="1"/>
</dbReference>
<evidence type="ECO:0000259" key="8">
    <source>
        <dbReference type="Pfam" id="PF02687"/>
    </source>
</evidence>
<evidence type="ECO:0000256" key="2">
    <source>
        <dbReference type="ARBA" id="ARBA00022475"/>
    </source>
</evidence>
<reference evidence="10" key="2">
    <citation type="journal article" date="2021" name="PeerJ">
        <title>Extensive microbial diversity within the chicken gut microbiome revealed by metagenomics and culture.</title>
        <authorList>
            <person name="Gilroy R."/>
            <person name="Ravi A."/>
            <person name="Getino M."/>
            <person name="Pursley I."/>
            <person name="Horton D.L."/>
            <person name="Alikhan N.F."/>
            <person name="Baker D."/>
            <person name="Gharbi K."/>
            <person name="Hall N."/>
            <person name="Watson M."/>
            <person name="Adriaenssens E.M."/>
            <person name="Foster-Nyarko E."/>
            <person name="Jarju S."/>
            <person name="Secka A."/>
            <person name="Antonio M."/>
            <person name="Oren A."/>
            <person name="Chaudhuri R.R."/>
            <person name="La Ragione R."/>
            <person name="Hildebrand F."/>
            <person name="Pallen M.J."/>
        </authorList>
    </citation>
    <scope>NUCLEOTIDE SEQUENCE</scope>
    <source>
        <strain evidence="10">B1-13419</strain>
    </source>
</reference>
<comment type="caution">
    <text evidence="10">The sequence shown here is derived from an EMBL/GenBank/DDBJ whole genome shotgun (WGS) entry which is preliminary data.</text>
</comment>
<comment type="subcellular location">
    <subcellularLocation>
        <location evidence="1">Cell membrane</location>
        <topology evidence="1">Multi-pass membrane protein</topology>
    </subcellularLocation>
</comment>
<proteinExistence type="inferred from homology"/>
<comment type="similarity">
    <text evidence="6">Belongs to the ABC-4 integral membrane protein family.</text>
</comment>
<organism evidence="10 11">
    <name type="scientific">Candidatus Cryptobacteroides faecigallinarum</name>
    <dbReference type="NCBI Taxonomy" id="2840763"/>
    <lineage>
        <taxon>Bacteria</taxon>
        <taxon>Pseudomonadati</taxon>
        <taxon>Bacteroidota</taxon>
        <taxon>Bacteroidia</taxon>
        <taxon>Bacteroidales</taxon>
        <taxon>Candidatus Cryptobacteroides</taxon>
    </lineage>
</organism>
<evidence type="ECO:0000313" key="11">
    <source>
        <dbReference type="Proteomes" id="UP000823757"/>
    </source>
</evidence>
<keyword evidence="4 7" id="KW-1133">Transmembrane helix</keyword>
<dbReference type="Pfam" id="PF02687">
    <property type="entry name" value="FtsX"/>
    <property type="match status" value="1"/>
</dbReference>
<dbReference type="AlphaFoldDB" id="A0A9D9NHV9"/>
<dbReference type="GO" id="GO:0022857">
    <property type="term" value="F:transmembrane transporter activity"/>
    <property type="evidence" value="ECO:0007669"/>
    <property type="project" value="TreeGrafter"/>
</dbReference>
<feature type="domain" description="ABC3 transporter permease C-terminal" evidence="8">
    <location>
        <begin position="286"/>
        <end position="398"/>
    </location>
</feature>
<evidence type="ECO:0000256" key="5">
    <source>
        <dbReference type="ARBA" id="ARBA00023136"/>
    </source>
</evidence>
<dbReference type="InterPro" id="IPR003838">
    <property type="entry name" value="ABC3_permease_C"/>
</dbReference>
<sequence length="406" mass="44172">MNWTNLFKIALKAIANNKTRAFLTMLGIIIGVAAVITMIAIGQGAKQSIQKEISSMGSNIIMIHPGGDRRGGVRLSADEMQTLKIEDYQTLRNECIYVSALSPNVSAAGQLISGNNNYPASVSGVGTEYLAIRQLNIADGEMFSEHDEKTSAKVCVIGKTIVDNLFPDGRNPIGETIRINQVPLRVVGVLESKGYNSMGMDQDEIVLAPYTTVMKRLLAVTYLQGIFASAISEDMTTYATEEIGEILRRQHRLKADEPNDFMIRSQQELSEMMDKTTNILTTLLACIAGISLLVGGIGIMNIMYVSVTERTREIGLRMSVGARGIDILIQFLIEAILISITGGIIGIILGGTICSAVNYMANWPVSIQSWSVVLSFVVCTVTGVFFGWYPAKKAAALDPIDALRYE</sequence>
<accession>A0A9D9NHV9</accession>
<dbReference type="InterPro" id="IPR025857">
    <property type="entry name" value="MacB_PCD"/>
</dbReference>
<evidence type="ECO:0000256" key="6">
    <source>
        <dbReference type="ARBA" id="ARBA00038076"/>
    </source>
</evidence>
<feature type="transmembrane region" description="Helical" evidence="7">
    <location>
        <begin position="279"/>
        <end position="307"/>
    </location>
</feature>
<dbReference type="Proteomes" id="UP000823757">
    <property type="component" value="Unassembled WGS sequence"/>
</dbReference>
<feature type="transmembrane region" description="Helical" evidence="7">
    <location>
        <begin position="21"/>
        <end position="41"/>
    </location>
</feature>
<dbReference type="InterPro" id="IPR050250">
    <property type="entry name" value="Macrolide_Exporter_MacB"/>
</dbReference>
<evidence type="ECO:0000256" key="4">
    <source>
        <dbReference type="ARBA" id="ARBA00022989"/>
    </source>
</evidence>
<feature type="transmembrane region" description="Helical" evidence="7">
    <location>
        <begin position="328"/>
        <end position="361"/>
    </location>
</feature>
<protein>
    <submittedName>
        <fullName evidence="10">ABC transporter permease</fullName>
    </submittedName>
</protein>
<feature type="domain" description="MacB-like periplasmic core" evidence="9">
    <location>
        <begin position="22"/>
        <end position="243"/>
    </location>
</feature>
<keyword evidence="2" id="KW-1003">Cell membrane</keyword>
<evidence type="ECO:0000256" key="1">
    <source>
        <dbReference type="ARBA" id="ARBA00004651"/>
    </source>
</evidence>
<name>A0A9D9NHV9_9BACT</name>
<evidence type="ECO:0000259" key="9">
    <source>
        <dbReference type="Pfam" id="PF12704"/>
    </source>
</evidence>
<dbReference type="GO" id="GO:0005886">
    <property type="term" value="C:plasma membrane"/>
    <property type="evidence" value="ECO:0007669"/>
    <property type="project" value="UniProtKB-SubCell"/>
</dbReference>
<gene>
    <name evidence="10" type="ORF">IAB91_03380</name>
</gene>
<evidence type="ECO:0000313" key="10">
    <source>
        <dbReference type="EMBL" id="MBO8474319.1"/>
    </source>
</evidence>
<evidence type="ECO:0000256" key="7">
    <source>
        <dbReference type="SAM" id="Phobius"/>
    </source>
</evidence>
<keyword evidence="5 7" id="KW-0472">Membrane</keyword>
<evidence type="ECO:0000256" key="3">
    <source>
        <dbReference type="ARBA" id="ARBA00022692"/>
    </source>
</evidence>
<reference evidence="10" key="1">
    <citation type="submission" date="2020-10" db="EMBL/GenBank/DDBJ databases">
        <authorList>
            <person name="Gilroy R."/>
        </authorList>
    </citation>
    <scope>NUCLEOTIDE SEQUENCE</scope>
    <source>
        <strain evidence="10">B1-13419</strain>
    </source>
</reference>